<sequence length="98" mass="10942">MKPLLMLALMSLSGMASAQAFKPSTIDAGVSPSPNSFQRAPVYLFDDGDTPTMRQQKLRMAIALREDVAERLHRNNGTLTPADKAYIRRKTFRILYGI</sequence>
<dbReference type="RefSeq" id="WP_163959276.1">
    <property type="nucleotide sequence ID" value="NZ_BAAAES010000008.1"/>
</dbReference>
<name>A0ABN1HUH2_9SPHN</name>
<protein>
    <submittedName>
        <fullName evidence="2">Uncharacterized protein</fullName>
    </submittedName>
</protein>
<organism evidence="2 3">
    <name type="scientific">Sphingomonas insulae</name>
    <dbReference type="NCBI Taxonomy" id="424800"/>
    <lineage>
        <taxon>Bacteria</taxon>
        <taxon>Pseudomonadati</taxon>
        <taxon>Pseudomonadota</taxon>
        <taxon>Alphaproteobacteria</taxon>
        <taxon>Sphingomonadales</taxon>
        <taxon>Sphingomonadaceae</taxon>
        <taxon>Sphingomonas</taxon>
    </lineage>
</organism>
<comment type="caution">
    <text evidence="2">The sequence shown here is derived from an EMBL/GenBank/DDBJ whole genome shotgun (WGS) entry which is preliminary data.</text>
</comment>
<accession>A0ABN1HUH2</accession>
<dbReference type="Proteomes" id="UP001500238">
    <property type="component" value="Unassembled WGS sequence"/>
</dbReference>
<keyword evidence="3" id="KW-1185">Reference proteome</keyword>
<proteinExistence type="predicted"/>
<evidence type="ECO:0000256" key="1">
    <source>
        <dbReference type="SAM" id="SignalP"/>
    </source>
</evidence>
<evidence type="ECO:0000313" key="3">
    <source>
        <dbReference type="Proteomes" id="UP001500238"/>
    </source>
</evidence>
<reference evidence="2 3" key="1">
    <citation type="journal article" date="2019" name="Int. J. Syst. Evol. Microbiol.">
        <title>The Global Catalogue of Microorganisms (GCM) 10K type strain sequencing project: providing services to taxonomists for standard genome sequencing and annotation.</title>
        <authorList>
            <consortium name="The Broad Institute Genomics Platform"/>
            <consortium name="The Broad Institute Genome Sequencing Center for Infectious Disease"/>
            <person name="Wu L."/>
            <person name="Ma J."/>
        </authorList>
    </citation>
    <scope>NUCLEOTIDE SEQUENCE [LARGE SCALE GENOMIC DNA]</scope>
    <source>
        <strain evidence="2 3">JCM 14603</strain>
    </source>
</reference>
<keyword evidence="1" id="KW-0732">Signal</keyword>
<feature type="chain" id="PRO_5045669317" evidence="1">
    <location>
        <begin position="19"/>
        <end position="98"/>
    </location>
</feature>
<dbReference type="EMBL" id="BAAAES010000008">
    <property type="protein sequence ID" value="GAA0667682.1"/>
    <property type="molecule type" value="Genomic_DNA"/>
</dbReference>
<gene>
    <name evidence="2" type="ORF">GCM10009102_17210</name>
</gene>
<feature type="signal peptide" evidence="1">
    <location>
        <begin position="1"/>
        <end position="18"/>
    </location>
</feature>
<evidence type="ECO:0000313" key="2">
    <source>
        <dbReference type="EMBL" id="GAA0667682.1"/>
    </source>
</evidence>